<dbReference type="Proteomes" id="UP000179807">
    <property type="component" value="Unassembled WGS sequence"/>
</dbReference>
<evidence type="ECO:0008006" key="3">
    <source>
        <dbReference type="Google" id="ProtNLM"/>
    </source>
</evidence>
<name>A0A1J4KJ89_9EUKA</name>
<dbReference type="VEuPathDB" id="TrichDB:TRFO_21261"/>
<dbReference type="Gene3D" id="1.20.1090.10">
    <property type="entry name" value="Dehydroquinate synthase-like - alpha domain"/>
    <property type="match status" value="1"/>
</dbReference>
<keyword evidence="2" id="KW-1185">Reference proteome</keyword>
<reference evidence="1" key="1">
    <citation type="submission" date="2016-10" db="EMBL/GenBank/DDBJ databases">
        <authorList>
            <person name="Benchimol M."/>
            <person name="Almeida L.G."/>
            <person name="Vasconcelos A.T."/>
            <person name="Perreira-Neves A."/>
            <person name="Rosa I.A."/>
            <person name="Tasca T."/>
            <person name="Bogo M.R."/>
            <person name="de Souza W."/>
        </authorList>
    </citation>
    <scope>NUCLEOTIDE SEQUENCE [LARGE SCALE GENOMIC DNA]</scope>
    <source>
        <strain evidence="1">K</strain>
    </source>
</reference>
<protein>
    <recommendedName>
        <fullName evidence="3">Alcohol dehydrogenase iron-type/glycerol dehydrogenase GldA domain-containing protein</fullName>
    </recommendedName>
</protein>
<sequence length="85" mass="9335">MRGLNNALEIPRCIKEYNNGIIDEEDFNSKLSQVAANAILDACTLTNPRKPTQEEMETLLTNCYYGTGAGADGSEKKTSKCCILM</sequence>
<dbReference type="GeneID" id="94836562"/>
<evidence type="ECO:0000313" key="1">
    <source>
        <dbReference type="EMBL" id="OHT09742.1"/>
    </source>
</evidence>
<dbReference type="RefSeq" id="XP_068362878.1">
    <property type="nucleotide sequence ID" value="XM_068501858.1"/>
</dbReference>
<dbReference type="EMBL" id="MLAK01000631">
    <property type="protein sequence ID" value="OHT09742.1"/>
    <property type="molecule type" value="Genomic_DNA"/>
</dbReference>
<gene>
    <name evidence="1" type="ORF">TRFO_21261</name>
</gene>
<evidence type="ECO:0000313" key="2">
    <source>
        <dbReference type="Proteomes" id="UP000179807"/>
    </source>
</evidence>
<proteinExistence type="predicted"/>
<dbReference type="SUPFAM" id="SSF56796">
    <property type="entry name" value="Dehydroquinate synthase-like"/>
    <property type="match status" value="1"/>
</dbReference>
<comment type="caution">
    <text evidence="1">The sequence shown here is derived from an EMBL/GenBank/DDBJ whole genome shotgun (WGS) entry which is preliminary data.</text>
</comment>
<dbReference type="AlphaFoldDB" id="A0A1J4KJ89"/>
<dbReference type="OrthoDB" id="339764at2759"/>
<accession>A0A1J4KJ89</accession>
<organism evidence="1 2">
    <name type="scientific">Tritrichomonas foetus</name>
    <dbReference type="NCBI Taxonomy" id="1144522"/>
    <lineage>
        <taxon>Eukaryota</taxon>
        <taxon>Metamonada</taxon>
        <taxon>Parabasalia</taxon>
        <taxon>Tritrichomonadida</taxon>
        <taxon>Tritrichomonadidae</taxon>
        <taxon>Tritrichomonas</taxon>
    </lineage>
</organism>